<dbReference type="NCBIfam" id="TIGR03519">
    <property type="entry name" value="T9SS_PorP_fam"/>
    <property type="match status" value="1"/>
</dbReference>
<organism evidence="2 3">
    <name type="scientific">Flavobacterium frigoritolerans</name>
    <dbReference type="NCBI Taxonomy" id="2987686"/>
    <lineage>
        <taxon>Bacteria</taxon>
        <taxon>Pseudomonadati</taxon>
        <taxon>Bacteroidota</taxon>
        <taxon>Flavobacteriia</taxon>
        <taxon>Flavobacteriales</taxon>
        <taxon>Flavobacteriaceae</taxon>
        <taxon>Flavobacterium</taxon>
    </lineage>
</organism>
<reference evidence="2" key="1">
    <citation type="submission" date="2022-10" db="EMBL/GenBank/DDBJ databases">
        <title>Two novel species of Flavobacterium.</title>
        <authorList>
            <person name="Liu Q."/>
            <person name="Xin Y.-H."/>
        </authorList>
    </citation>
    <scope>NUCLEOTIDE SEQUENCE</scope>
    <source>
        <strain evidence="2">LS1R47</strain>
    </source>
</reference>
<accession>A0A9X3HMZ6</accession>
<feature type="chain" id="PRO_5040730115" evidence="1">
    <location>
        <begin position="22"/>
        <end position="310"/>
    </location>
</feature>
<protein>
    <submittedName>
        <fullName evidence="2">Type IX secretion system membrane protein PorP/SprF</fullName>
    </submittedName>
</protein>
<proteinExistence type="predicted"/>
<keyword evidence="1" id="KW-0732">Signal</keyword>
<evidence type="ECO:0000256" key="1">
    <source>
        <dbReference type="SAM" id="SignalP"/>
    </source>
</evidence>
<feature type="signal peptide" evidence="1">
    <location>
        <begin position="1"/>
        <end position="21"/>
    </location>
</feature>
<evidence type="ECO:0000313" key="3">
    <source>
        <dbReference type="Proteomes" id="UP001151133"/>
    </source>
</evidence>
<name>A0A9X3HMZ6_9FLAO</name>
<evidence type="ECO:0000313" key="2">
    <source>
        <dbReference type="EMBL" id="MCV9934325.1"/>
    </source>
</evidence>
<gene>
    <name evidence="2" type="ORF">OIU80_18760</name>
</gene>
<dbReference type="InterPro" id="IPR019861">
    <property type="entry name" value="PorP/SprF_Bacteroidetes"/>
</dbReference>
<dbReference type="Pfam" id="PF11751">
    <property type="entry name" value="PorP_SprF"/>
    <property type="match status" value="1"/>
</dbReference>
<comment type="caution">
    <text evidence="2">The sequence shown here is derived from an EMBL/GenBank/DDBJ whole genome shotgun (WGS) entry which is preliminary data.</text>
</comment>
<dbReference type="Proteomes" id="UP001151133">
    <property type="component" value="Unassembled WGS sequence"/>
</dbReference>
<dbReference type="AlphaFoldDB" id="A0A9X3HMZ6"/>
<dbReference type="EMBL" id="JAOZEV010000020">
    <property type="protein sequence ID" value="MCV9934325.1"/>
    <property type="molecule type" value="Genomic_DNA"/>
</dbReference>
<keyword evidence="3" id="KW-1185">Reference proteome</keyword>
<sequence>MKNKRLGLILLILSIYNVSWAQRESQFTQYMYNTTSINPAYAGSREVMSIFGMHRNQWVGLDGAPVTNVVSINAPIEFSNVGWGTSIINDKIGPMTENSISADFSYTINTSDTYKLSFGLKATANLLNVDFTKLNIYDPSDPRFQENIDNKFSPNIGAGVYWYSDVSYIGLSLPKMLETSYYDKSANNTASSFVVKERMSYYLMAGYVFDIDRDIKFKPSMLTKVVRGAPLQMDLSANFIFDEIFTAGIAYRWSAAVSGMVAFQVSDGMLIGYAYDAETTKLANYNSGSHEIFFRYEFSKKRKITRYRCF</sequence>
<dbReference type="RefSeq" id="WP_264288507.1">
    <property type="nucleotide sequence ID" value="NZ_JAOZEV010000020.1"/>
</dbReference>